<dbReference type="Proteomes" id="UP000018566">
    <property type="component" value="Plasmid pBMB0232"/>
</dbReference>
<keyword evidence="2" id="KW-0614">Plasmid</keyword>
<dbReference type="AlphaFoldDB" id="A0A9W3KM48"/>
<organism evidence="2 3">
    <name type="scientific">Bacillus thuringiensis YBT-1518</name>
    <dbReference type="NCBI Taxonomy" id="529122"/>
    <lineage>
        <taxon>Bacteria</taxon>
        <taxon>Bacillati</taxon>
        <taxon>Bacillota</taxon>
        <taxon>Bacilli</taxon>
        <taxon>Bacillales</taxon>
        <taxon>Bacillaceae</taxon>
        <taxon>Bacillus</taxon>
        <taxon>Bacillus cereus group</taxon>
    </lineage>
</organism>
<reference evidence="2 3" key="1">
    <citation type="submission" date="2013-05" db="EMBL/GenBank/DDBJ databases">
        <title>Complete genome sequence of Bacillus thuringiensis YBT-1518, a typical strain with high toxicity to nematode.</title>
        <authorList>
            <person name="Wang P."/>
            <person name="Zhang C."/>
            <person name="Guo M."/>
            <person name="Guo S."/>
            <person name="Zhu Y."/>
            <person name="Zheng J."/>
            <person name="Zhu L."/>
            <person name="Ruan L."/>
            <person name="Peng D."/>
            <person name="Sun M."/>
        </authorList>
    </citation>
    <scope>NUCLEOTIDE SEQUENCE [LARGE SCALE GENOMIC DNA]</scope>
    <source>
        <strain evidence="2 3">YBT-1518</strain>
        <plasmid evidence="2 3">pBMB0232</plasmid>
    </source>
</reference>
<feature type="signal peptide" evidence="1">
    <location>
        <begin position="1"/>
        <end position="21"/>
    </location>
</feature>
<accession>A0A9W3KM48</accession>
<keyword evidence="1" id="KW-0732">Signal</keyword>
<dbReference type="EMBL" id="CP005939">
    <property type="protein sequence ID" value="AHA75616.1"/>
    <property type="molecule type" value="Genomic_DNA"/>
</dbReference>
<evidence type="ECO:0000313" key="3">
    <source>
        <dbReference type="Proteomes" id="UP000018566"/>
    </source>
</evidence>
<proteinExistence type="predicted"/>
<dbReference type="RefSeq" id="WP_023523899.1">
    <property type="nucleotide sequence ID" value="NC_022877.1"/>
</dbReference>
<evidence type="ECO:0000313" key="2">
    <source>
        <dbReference type="EMBL" id="AHA75616.1"/>
    </source>
</evidence>
<gene>
    <name evidence="2" type="ORF">YBT1518_32962</name>
</gene>
<geneLocation type="plasmid" evidence="2 3">
    <name>pBMB0232</name>
</geneLocation>
<sequence length="54" mass="6023">MKKLYALMVVTLLLLPIASSSPSKVDAKQYYAKVENLENQKQFYRMMVDPGGGG</sequence>
<protein>
    <submittedName>
        <fullName evidence="2">Uncharacterized protein</fullName>
    </submittedName>
</protein>
<dbReference type="KEGG" id="bthu:YBT1518_32962"/>
<name>A0A9W3KM48_BACTU</name>
<evidence type="ECO:0000256" key="1">
    <source>
        <dbReference type="SAM" id="SignalP"/>
    </source>
</evidence>
<feature type="chain" id="PRO_5040872319" evidence="1">
    <location>
        <begin position="22"/>
        <end position="54"/>
    </location>
</feature>